<feature type="transmembrane region" description="Helical" evidence="14">
    <location>
        <begin position="2439"/>
        <end position="2463"/>
    </location>
</feature>
<dbReference type="SMART" id="SM00216">
    <property type="entry name" value="VWD"/>
    <property type="match status" value="3"/>
</dbReference>
<evidence type="ECO:0000259" key="18">
    <source>
        <dbReference type="PROSITE" id="PS51465"/>
    </source>
</evidence>
<protein>
    <submittedName>
        <fullName evidence="19">Mucin-19-like</fullName>
    </submittedName>
</protein>
<comment type="caution">
    <text evidence="12">Lacks conserved residue(s) required for the propagation of feature annotation.</text>
</comment>
<evidence type="ECO:0000256" key="11">
    <source>
        <dbReference type="ARBA" id="ARBA00023180"/>
    </source>
</evidence>
<evidence type="ECO:0000313" key="19">
    <source>
        <dbReference type="EMBL" id="CAK6949775.1"/>
    </source>
</evidence>
<feature type="transmembrane region" description="Helical" evidence="14">
    <location>
        <begin position="2391"/>
        <end position="2419"/>
    </location>
</feature>
<keyword evidence="6 14" id="KW-0812">Transmembrane</keyword>
<feature type="transmembrane region" description="Helical" evidence="14">
    <location>
        <begin position="2278"/>
        <end position="2300"/>
    </location>
</feature>
<dbReference type="SUPFAM" id="SSF57567">
    <property type="entry name" value="Serine protease inhibitors"/>
    <property type="match status" value="2"/>
</dbReference>
<feature type="transmembrane region" description="Helical" evidence="14">
    <location>
        <begin position="2726"/>
        <end position="2749"/>
    </location>
</feature>
<dbReference type="Pfam" id="PF25962">
    <property type="entry name" value="TIL_OTOGL_Mucin"/>
    <property type="match status" value="1"/>
</dbReference>
<dbReference type="PROSITE" id="PS01225">
    <property type="entry name" value="CTCK_2"/>
    <property type="match status" value="1"/>
</dbReference>
<evidence type="ECO:0000256" key="6">
    <source>
        <dbReference type="ARBA" id="ARBA00022692"/>
    </source>
</evidence>
<evidence type="ECO:0000259" key="16">
    <source>
        <dbReference type="PROSITE" id="PS50850"/>
    </source>
</evidence>
<dbReference type="InterPro" id="IPR001846">
    <property type="entry name" value="VWF_type-D"/>
</dbReference>
<dbReference type="SUPFAM" id="SSF100895">
    <property type="entry name" value="Kazal-type serine protease inhibitors"/>
    <property type="match status" value="1"/>
</dbReference>
<sequence>MTFGSGVVQPFNGSVFYMRSTCPFTLTRFTHNRVECDITIRRGDDGLMVQVEIIINKVRTELMVNGSILVEKSSVSLPYDHTYQHIFQYGIYTRLRSSVLPLSVTWHSVPGGIDTLWVELNQELNTDMTGLCGKHNMAGTKQQLITDSVLTEDTCQTRDPGYAVNYVCREFFSYAVDCLKAMMPYYMQLCEENIYGYEQSQYIGCAFFKEVVQQCGSNSRVWPVWRALTQCVPPSCTGDLMYNDIGPAFIPSCSNPNPTSSNQDLTNTCMCPEGTVLNDHADGFSCIDVANCPCVLAGRSYSAGDTSSTKCQSCLCDSGRWHCSEKICPVKCLVEGQFVTTFDGKQYAVPGKCTYVTSEGPNWSIVMKYSEKAPSVKTVVLQLFQVQAVFKYDFKNHALVYWQSSMYVRVHTYFGLEILVQMSPEIQLDITPPTNHTGTISGLCGNSNNDTTDDFTTSSRIIENSAQPFAQSWSVGVCIKNIPPTCISTDNEIFAEEKCDVLNDPRGVFSNCHGHIPTDQYHMTCIQRTCNCDGNLQQCLCLALASYAKACAHLGVEVGDWRKSTDCTPICQKNQRFYYDLQACNRTCLYLSDPDPRCGLDDTFVEGCGCPEGTYLNKGNICTPKAECQCHYTGGAAPPGAVVIDGQQCICENGKLTCSKDCGCSNGMVCVHCSQHSVNTAQKTCDSLSKPRDASMTCESGCYCPHNHYKDHHGNCVSSENCTCMYSGKVFSAGQSVKTNCKTCTCSQAQWNCTQEPCPGKCQIYGNGHYETFDYKWYRFDGHCQYTLVEDDCGHGNGTFSIRVESVPCCDEALTCSRAVVLDLQDEVTLTLSDMMVTRLHKGWSLQEVPLYTTHTVGLYIIISVPSRGITLIWDKHTRITIQLSADWRNRVCGLCGNFDSNEMNDLQISGSAVVSSPLAFGNSWKATSPPCSDVTTEIFPCERNSYCLAWAQRRCMILTGDTFKDCHLKVDPEPYYHACVQESCSCQFEGKFLGFCTAVAAYAEACSEHEVCVKWRTPDLCPVYCDFYNEQGQCSWHYEACGEIQTCGKGYHFTYKLEGCYPRCPKEAPYYDENTGQCTKLRNCTCYFNDTVIWPGRVMMIQSNKCSCENGIINCSPTPSTPSTTTKTSTMPSTTSTLMTSTPSTTTATWSTTPSTSSAPTITNVSSITKTWSTTPSTTSTPMTTITNVSTTTENRSTTPPTTSTLTSTHSITTATLSTTPSTSSPPVTTITNISGTTKNVSTTPSITSTPMVTITNVSTTTENSSTTPPTTSTLTSTHSITTATLSTTPSTSSPPVTTITNISGTTKNVSTTPSITSTPMVTITNVSTTTENSSTTPPTTSTLTSTHSITTATLSTTPSTSSPPVTTITNISGTTKNVSTTPSITSTPMVTITNVSTTTENLSTTPPTTSTLTSTTTATSSMTPSTSSPPVTTTTDVSGTTGNWSTTPSTTSTPMTTNINVSTTTENSSTTPPTTSTLTSTHSTTTATLSTTPSTSSPPVTTITNVSGTTKTWSTTPSITSTLTSSTHSTTTATSSMTPSTSSPPVTTTTNVSGTTGNWSTTPSTTSTLTALTHSATTATLSTKPSTTIPRGCFALKRNLTWAHNESWIEDCFNKTCNNGTIKSTPLVCPEPVIPNCPRGEVSKVSDGCCDTWKCNCRCELYGDPHYISFQGVEFSFLDYCTYILMEERSPHYQLTIAVDNFNCDMPGSCAKGIIMNYQNSTATLKIIPHLYAVQATLNNVTIQPPYEAHGLRFETTDYIVSIYLPELRSHVSLSPYYVLEVSLAMEHFVNNTQGQCGVCGGESCIRKGGQVEDDSCCDKTAYDWVYADPGKPACASAPRDIPCHPESTPPPTSNPCPESPLCEMLLHPVFEKCSQYVDRLTIKKNCEFDSCRNSTTVCSSLEQAAKKCKVDGWRKLTNGTCEPSCPEGLVYIEYRNKLDDFCYGGVRQTGASLESDRAGCFCPSGQFRAGNHSNACVDDCQFCKGPLGELKLPGDVWESNCHICTCNNQTRTEKCHPKPAPICGPNTVLVKTSCCDITCVEKTCSYDGKTYKVGDTWEDAAHPCILFTCGDGGVQAKENRISDDQHCSFTCNQSCVPMMSTINIITDNCTTSMKMPVCHGQCVSQSGGVLNGVLQGEPKCRSCQELSSETRSVTLQCSDLTTRQYDYKHITSCDCRACTIHTKSCEVQQAFSLYHIPSIPHGTTAASQLFLASLAFVFFAKAFGGAYMKSSITQIERRFDIPSSLIGVIDGSFEMGNLLVIAFVSYFGAKLHRPRLIAIGCVIMSAGSFLIALPHFFQGLYKYETSMSHNTGANSTDSILPCLSNNTMIDADETPDLVSRAACEKAAGSSMWIYVFLGNMLRGIGETPIMPLGVSYLDDFSREENTPFYLACIHTVGILGPMFGFMLGSFLAKVYVDIGFVDLESVTINHRDSRWVGAWWLGFIVTGTVILLSSIPFWFLPKSLPKQGQEQSQNKGTELATVPEQENFLQEENQDQEDKDKPVSFQELAKDFIPSLRRLFKNSIFILMILTYLVAVNGFIGMITFKPKYLEQIYGQSASKAIFLIGILNLPAVALGIITGGFVLKRFKLGIIGAARVSITASLGSFCLLCVQVFIRCENTEVAGLTVSYQGVHEVSYNQQTLLSQCNTGCSCSMKHWDPVCAYNGMTYASPCLAGCHTSSGIGKEMVFHNCSCVGEMMSPAMNMSAVLGQCPRKSDCDHIFKIYMALSVVGSFISACGGTPGYIVLLRSIQQDLKSLALGMQTLIVRTLGGIPPPIYFGALIDRTCLKWGTKQCGGQGACRLYDADKFRMTFMGLITGLYFLANVLWGFLYFKIVKRQKKLALRNQAKENGLEGNGVNGHANINIAKNTEDTDKESTI</sequence>
<dbReference type="NCBIfam" id="TIGR00805">
    <property type="entry name" value="oat"/>
    <property type="match status" value="1"/>
</dbReference>
<dbReference type="GO" id="GO:0022857">
    <property type="term" value="F:transmembrane transporter activity"/>
    <property type="evidence" value="ECO:0007669"/>
    <property type="project" value="InterPro"/>
</dbReference>
<evidence type="ECO:0000259" key="15">
    <source>
        <dbReference type="PROSITE" id="PS01225"/>
    </source>
</evidence>
<keyword evidence="10" id="KW-1015">Disulfide bond</keyword>
<dbReference type="Proteomes" id="UP001314229">
    <property type="component" value="Unassembled WGS sequence"/>
</dbReference>
<feature type="region of interest" description="Disordered" evidence="13">
    <location>
        <begin position="1329"/>
        <end position="1348"/>
    </location>
</feature>
<proteinExistence type="inferred from homology"/>
<evidence type="ECO:0000256" key="5">
    <source>
        <dbReference type="ARBA" id="ARBA00022525"/>
    </source>
</evidence>
<feature type="transmembrane region" description="Helical" evidence="14">
    <location>
        <begin position="2248"/>
        <end position="2272"/>
    </location>
</feature>
<feature type="domain" description="Kazal-like" evidence="18">
    <location>
        <begin position="2643"/>
        <end position="2698"/>
    </location>
</feature>
<feature type="domain" description="VWFD" evidence="17">
    <location>
        <begin position="330"/>
        <end position="487"/>
    </location>
</feature>
<feature type="region of interest" description="Disordered" evidence="13">
    <location>
        <begin position="1120"/>
        <end position="1163"/>
    </location>
</feature>
<dbReference type="GO" id="GO:0031012">
    <property type="term" value="C:extracellular matrix"/>
    <property type="evidence" value="ECO:0007669"/>
    <property type="project" value="TreeGrafter"/>
</dbReference>
<dbReference type="CDD" id="cd19941">
    <property type="entry name" value="TIL"/>
    <property type="match status" value="2"/>
</dbReference>
<evidence type="ECO:0000256" key="9">
    <source>
        <dbReference type="ARBA" id="ARBA00023136"/>
    </source>
</evidence>
<dbReference type="InterPro" id="IPR020846">
    <property type="entry name" value="MFS_dom"/>
</dbReference>
<feature type="transmembrane region" description="Helical" evidence="14">
    <location>
        <begin position="2564"/>
        <end position="2587"/>
    </location>
</feature>
<keyword evidence="20" id="KW-1185">Reference proteome</keyword>
<feature type="domain" description="Major facilitator superfamily (MFS) profile" evidence="16">
    <location>
        <begin position="2213"/>
        <end position="2839"/>
    </location>
</feature>
<evidence type="ECO:0000256" key="3">
    <source>
        <dbReference type="ARBA" id="ARBA00009657"/>
    </source>
</evidence>
<dbReference type="SMART" id="SM00215">
    <property type="entry name" value="VWC_out"/>
    <property type="match status" value="3"/>
</dbReference>
<feature type="region of interest" description="Disordered" evidence="13">
    <location>
        <begin position="1191"/>
        <end position="1210"/>
    </location>
</feature>
<dbReference type="InterPro" id="IPR001007">
    <property type="entry name" value="VWF_dom"/>
</dbReference>
<name>A0AAV1MSI6_SCOSC</name>
<organism evidence="19 20">
    <name type="scientific">Scomber scombrus</name>
    <name type="common">Atlantic mackerel</name>
    <name type="synonym">Scomber vernalis</name>
    <dbReference type="NCBI Taxonomy" id="13677"/>
    <lineage>
        <taxon>Eukaryota</taxon>
        <taxon>Metazoa</taxon>
        <taxon>Chordata</taxon>
        <taxon>Craniata</taxon>
        <taxon>Vertebrata</taxon>
        <taxon>Euteleostomi</taxon>
        <taxon>Actinopterygii</taxon>
        <taxon>Neopterygii</taxon>
        <taxon>Teleostei</taxon>
        <taxon>Neoteleostei</taxon>
        <taxon>Acanthomorphata</taxon>
        <taxon>Pelagiaria</taxon>
        <taxon>Scombriformes</taxon>
        <taxon>Scombridae</taxon>
        <taxon>Scomber</taxon>
    </lineage>
</organism>
<accession>A0AAV1MSI6</accession>
<dbReference type="Pfam" id="PF08742">
    <property type="entry name" value="C8"/>
    <property type="match status" value="3"/>
</dbReference>
<keyword evidence="7" id="KW-0677">Repeat</keyword>
<evidence type="ECO:0000256" key="7">
    <source>
        <dbReference type="ARBA" id="ARBA00022737"/>
    </source>
</evidence>
<dbReference type="InterPro" id="IPR036058">
    <property type="entry name" value="Kazal_dom_sf"/>
</dbReference>
<feature type="transmembrane region" description="Helical" evidence="14">
    <location>
        <begin position="2527"/>
        <end position="2548"/>
    </location>
</feature>
<evidence type="ECO:0000256" key="13">
    <source>
        <dbReference type="SAM" id="MobiDB-lite"/>
    </source>
</evidence>
<evidence type="ECO:0000259" key="17">
    <source>
        <dbReference type="PROSITE" id="PS51233"/>
    </source>
</evidence>
<feature type="domain" description="CTCK" evidence="15">
    <location>
        <begin position="2094"/>
        <end position="2189"/>
    </location>
</feature>
<dbReference type="InterPro" id="IPR050780">
    <property type="entry name" value="Mucin_vWF_Thrombospondin_sf"/>
</dbReference>
<keyword evidence="11" id="KW-0325">Glycoprotein</keyword>
<dbReference type="SMART" id="SM00041">
    <property type="entry name" value="CT"/>
    <property type="match status" value="1"/>
</dbReference>
<feature type="region of interest" description="Disordered" evidence="13">
    <location>
        <begin position="1355"/>
        <end position="1375"/>
    </location>
</feature>
<evidence type="ECO:0000313" key="20">
    <source>
        <dbReference type="Proteomes" id="UP001314229"/>
    </source>
</evidence>
<evidence type="ECO:0000256" key="2">
    <source>
        <dbReference type="ARBA" id="ARBA00004651"/>
    </source>
</evidence>
<feature type="transmembrane region" description="Helical" evidence="14">
    <location>
        <begin position="2815"/>
        <end position="2835"/>
    </location>
</feature>
<feature type="region of interest" description="Disordered" evidence="13">
    <location>
        <begin position="1260"/>
        <end position="1279"/>
    </location>
</feature>
<dbReference type="InterPro" id="IPR036084">
    <property type="entry name" value="Ser_inhib-like_sf"/>
</dbReference>
<evidence type="ECO:0000256" key="14">
    <source>
        <dbReference type="SAM" id="Phobius"/>
    </source>
</evidence>
<dbReference type="PROSITE" id="PS51465">
    <property type="entry name" value="KAZAL_2"/>
    <property type="match status" value="1"/>
</dbReference>
<dbReference type="PROSITE" id="PS50850">
    <property type="entry name" value="MFS"/>
    <property type="match status" value="1"/>
</dbReference>
<feature type="domain" description="VWFD" evidence="17">
    <location>
        <begin position="1659"/>
        <end position="1838"/>
    </location>
</feature>
<dbReference type="Gene3D" id="2.10.25.10">
    <property type="entry name" value="Laminin"/>
    <property type="match status" value="3"/>
</dbReference>
<evidence type="ECO:0000256" key="12">
    <source>
        <dbReference type="PROSITE-ProRule" id="PRU00039"/>
    </source>
</evidence>
<dbReference type="InterPro" id="IPR006207">
    <property type="entry name" value="Cys_knot_C"/>
</dbReference>
<dbReference type="SUPFAM" id="SSF103473">
    <property type="entry name" value="MFS general substrate transporter"/>
    <property type="match status" value="1"/>
</dbReference>
<evidence type="ECO:0000256" key="4">
    <source>
        <dbReference type="ARBA" id="ARBA00022475"/>
    </source>
</evidence>
<feature type="domain" description="VWFD" evidence="17">
    <location>
        <begin position="760"/>
        <end position="933"/>
    </location>
</feature>
<evidence type="ECO:0000256" key="10">
    <source>
        <dbReference type="ARBA" id="ARBA00023157"/>
    </source>
</evidence>
<keyword evidence="4" id="KW-1003">Cell membrane</keyword>
<reference evidence="19 20" key="1">
    <citation type="submission" date="2024-01" db="EMBL/GenBank/DDBJ databases">
        <authorList>
            <person name="Alioto T."/>
            <person name="Alioto T."/>
            <person name="Gomez Garrido J."/>
        </authorList>
    </citation>
    <scope>NUCLEOTIDE SEQUENCE [LARGE SCALE GENOMIC DNA]</scope>
</reference>
<feature type="region of interest" description="Disordered" evidence="13">
    <location>
        <begin position="1286"/>
        <end position="1307"/>
    </location>
</feature>
<keyword evidence="9 14" id="KW-0472">Membrane</keyword>
<dbReference type="GO" id="GO:0005615">
    <property type="term" value="C:extracellular space"/>
    <property type="evidence" value="ECO:0007669"/>
    <property type="project" value="TreeGrafter"/>
</dbReference>
<dbReference type="PANTHER" id="PTHR11339">
    <property type="entry name" value="EXTRACELLULAR MATRIX GLYCOPROTEIN RELATED"/>
    <property type="match status" value="1"/>
</dbReference>
<keyword evidence="8 14" id="KW-1133">Transmembrane helix</keyword>
<feature type="domain" description="VWFD" evidence="17">
    <location>
        <begin position="1"/>
        <end position="169"/>
    </location>
</feature>
<dbReference type="InterPro" id="IPR002350">
    <property type="entry name" value="Kazal_dom"/>
</dbReference>
<dbReference type="InterPro" id="IPR004156">
    <property type="entry name" value="OATP"/>
</dbReference>
<dbReference type="Pfam" id="PF00094">
    <property type="entry name" value="VWD"/>
    <property type="match status" value="4"/>
</dbReference>
<dbReference type="Gene3D" id="1.20.1250.20">
    <property type="entry name" value="MFS general substrate transporter like domains"/>
    <property type="match status" value="1"/>
</dbReference>
<dbReference type="InterPro" id="IPR036259">
    <property type="entry name" value="MFS_trans_sf"/>
</dbReference>
<dbReference type="EMBL" id="CAWUFR010000002">
    <property type="protein sequence ID" value="CAK6949775.1"/>
    <property type="molecule type" value="Genomic_DNA"/>
</dbReference>
<dbReference type="PROSITE" id="PS51233">
    <property type="entry name" value="VWFD"/>
    <property type="match status" value="4"/>
</dbReference>
<dbReference type="SMART" id="SM00832">
    <property type="entry name" value="C8"/>
    <property type="match status" value="3"/>
</dbReference>
<feature type="region of interest" description="Disordered" evidence="13">
    <location>
        <begin position="1217"/>
        <end position="1238"/>
    </location>
</feature>
<evidence type="ECO:0000256" key="1">
    <source>
        <dbReference type="ARBA" id="ARBA00004613"/>
    </source>
</evidence>
<dbReference type="InterPro" id="IPR058753">
    <property type="entry name" value="TIL_OTOGL_Mucin"/>
</dbReference>
<dbReference type="InterPro" id="IPR014853">
    <property type="entry name" value="VWF/SSPO/ZAN-like_Cys-rich_dom"/>
</dbReference>
<evidence type="ECO:0000256" key="8">
    <source>
        <dbReference type="ARBA" id="ARBA00022989"/>
    </source>
</evidence>
<feature type="compositionally biased region" description="Low complexity" evidence="13">
    <location>
        <begin position="1217"/>
        <end position="1236"/>
    </location>
</feature>
<dbReference type="GO" id="GO:0005886">
    <property type="term" value="C:plasma membrane"/>
    <property type="evidence" value="ECO:0007669"/>
    <property type="project" value="UniProtKB-SubCell"/>
</dbReference>
<comment type="subcellular location">
    <subcellularLocation>
        <location evidence="2">Cell membrane</location>
        <topology evidence="2">Multi-pass membrane protein</topology>
    </subcellularLocation>
    <subcellularLocation>
        <location evidence="1">Secreted</location>
    </subcellularLocation>
</comment>
<keyword evidence="5" id="KW-0964">Secreted</keyword>
<feature type="region of interest" description="Disordered" evidence="13">
    <location>
        <begin position="1400"/>
        <end position="1568"/>
    </location>
</feature>
<dbReference type="PANTHER" id="PTHR11339:SF408">
    <property type="entry name" value="MUCIN-5B"/>
    <property type="match status" value="1"/>
</dbReference>
<gene>
    <name evidence="19" type="ORF">FSCOSCO3_A033472</name>
</gene>
<feature type="compositionally biased region" description="Low complexity" evidence="13">
    <location>
        <begin position="1286"/>
        <end position="1305"/>
    </location>
</feature>
<dbReference type="Pfam" id="PF03137">
    <property type="entry name" value="OATP"/>
    <property type="match status" value="1"/>
</dbReference>
<comment type="caution">
    <text evidence="19">The sequence shown here is derived from an EMBL/GenBank/DDBJ whole genome shotgun (WGS) entry which is preliminary data.</text>
</comment>
<dbReference type="SMART" id="SM00214">
    <property type="entry name" value="VWC"/>
    <property type="match status" value="4"/>
</dbReference>
<comment type="similarity">
    <text evidence="3">Belongs to the organo anion transporter (TC 2.A.60) family.</text>
</comment>
<feature type="compositionally biased region" description="Low complexity" evidence="13">
    <location>
        <begin position="1355"/>
        <end position="1374"/>
    </location>
</feature>